<dbReference type="InterPro" id="IPR036206">
    <property type="entry name" value="ThiamineP_synth_sf"/>
</dbReference>
<sequence length="210" mass="21447">MTDAPAPRLLLITPVLAEIDAFEATLESAVLAGDVAAVVIRLAPADERTLLARAKALVSAVQSEGAAALLAGDGVEEIVGRSGADGVHVATAVEAIEAIERFAPEKIVGCGPLVSRDEAMSVGEAGADYVLFGADDADFEQTLERVGWWVPIFQTPCVGVAATIDDVSALARENVEFVGLGDAVWRNEAGPAAAVAAAEAMLSLARAPGS</sequence>
<evidence type="ECO:0000313" key="2">
    <source>
        <dbReference type="EMBL" id="QZO01388.1"/>
    </source>
</evidence>
<dbReference type="InterPro" id="IPR022998">
    <property type="entry name" value="ThiamineP_synth_TenI"/>
</dbReference>
<dbReference type="SUPFAM" id="SSF51391">
    <property type="entry name" value="Thiamin phosphate synthase"/>
    <property type="match status" value="1"/>
</dbReference>
<organism evidence="2 3">
    <name type="scientific">Chenggangzhangella methanolivorans</name>
    <dbReference type="NCBI Taxonomy" id="1437009"/>
    <lineage>
        <taxon>Bacteria</taxon>
        <taxon>Pseudomonadati</taxon>
        <taxon>Pseudomonadota</taxon>
        <taxon>Alphaproteobacteria</taxon>
        <taxon>Hyphomicrobiales</taxon>
        <taxon>Methylopilaceae</taxon>
        <taxon>Chenggangzhangella</taxon>
    </lineage>
</organism>
<evidence type="ECO:0000313" key="3">
    <source>
        <dbReference type="Proteomes" id="UP000825701"/>
    </source>
</evidence>
<dbReference type="AlphaFoldDB" id="A0A9E6RAV3"/>
<protein>
    <submittedName>
        <fullName evidence="2">Thiamine phosphate synthase</fullName>
    </submittedName>
</protein>
<dbReference type="Pfam" id="PF02581">
    <property type="entry name" value="TMP-TENI"/>
    <property type="match status" value="1"/>
</dbReference>
<evidence type="ECO:0000259" key="1">
    <source>
        <dbReference type="Pfam" id="PF02581"/>
    </source>
</evidence>
<dbReference type="CDD" id="cd00564">
    <property type="entry name" value="TMP_TenI"/>
    <property type="match status" value="1"/>
</dbReference>
<feature type="domain" description="Thiamine phosphate synthase/TenI" evidence="1">
    <location>
        <begin position="11"/>
        <end position="178"/>
    </location>
</feature>
<dbReference type="GO" id="GO:0009228">
    <property type="term" value="P:thiamine biosynthetic process"/>
    <property type="evidence" value="ECO:0007669"/>
    <property type="project" value="UniProtKB-KW"/>
</dbReference>
<dbReference type="Proteomes" id="UP000825701">
    <property type="component" value="Chromosome"/>
</dbReference>
<dbReference type="EMBL" id="CP081869">
    <property type="protein sequence ID" value="QZO01388.1"/>
    <property type="molecule type" value="Genomic_DNA"/>
</dbReference>
<gene>
    <name evidence="2" type="ORF">K6K41_07980</name>
</gene>
<dbReference type="InterPro" id="IPR013785">
    <property type="entry name" value="Aldolase_TIM"/>
</dbReference>
<accession>A0A9E6RAV3</accession>
<reference evidence="2" key="1">
    <citation type="submission" date="2021-08" db="EMBL/GenBank/DDBJ databases">
        <authorList>
            <person name="Zhang H."/>
            <person name="Xu M."/>
            <person name="Yu Z."/>
            <person name="Yang L."/>
            <person name="Cai Y."/>
        </authorList>
    </citation>
    <scope>NUCLEOTIDE SEQUENCE</scope>
    <source>
        <strain evidence="2">CHL1</strain>
    </source>
</reference>
<dbReference type="RefSeq" id="WP_261404654.1">
    <property type="nucleotide sequence ID" value="NZ_CP081869.1"/>
</dbReference>
<keyword evidence="3" id="KW-1185">Reference proteome</keyword>
<dbReference type="Gene3D" id="3.20.20.70">
    <property type="entry name" value="Aldolase class I"/>
    <property type="match status" value="1"/>
</dbReference>
<dbReference type="KEGG" id="cmet:K6K41_07980"/>
<proteinExistence type="predicted"/>
<name>A0A9E6RAV3_9HYPH</name>